<dbReference type="InterPro" id="IPR005651">
    <property type="entry name" value="Trm112-like"/>
</dbReference>
<dbReference type="Pfam" id="PF03966">
    <property type="entry name" value="Trm112p"/>
    <property type="match status" value="1"/>
</dbReference>
<dbReference type="PANTHER" id="PTHR33505:SF4">
    <property type="entry name" value="PROTEIN PREY, MITOCHONDRIAL"/>
    <property type="match status" value="1"/>
</dbReference>
<proteinExistence type="inferred from homology"/>
<dbReference type="HAMAP" id="MF_01187">
    <property type="entry name" value="UPF0434"/>
    <property type="match status" value="1"/>
</dbReference>
<reference evidence="2" key="1">
    <citation type="submission" date="2018-05" db="EMBL/GenBank/DDBJ databases">
        <authorList>
            <person name="Lanie J.A."/>
            <person name="Ng W.-L."/>
            <person name="Kazmierczak K.M."/>
            <person name="Andrzejewski T.M."/>
            <person name="Davidsen T.M."/>
            <person name="Wayne K.J."/>
            <person name="Tettelin H."/>
            <person name="Glass J.I."/>
            <person name="Rusch D."/>
            <person name="Podicherti R."/>
            <person name="Tsui H.-C.T."/>
            <person name="Winkler M.E."/>
        </authorList>
    </citation>
    <scope>NUCLEOTIDE SEQUENCE</scope>
</reference>
<dbReference type="AlphaFoldDB" id="A0A381P356"/>
<sequence>MALDPELLEILACPDDKGTLRYLPDQDILYNPRLGRSYPIRDGIPVLLISESTDLDESERDRLNQLTGDDSQTSDPED</sequence>
<evidence type="ECO:0000313" key="2">
    <source>
        <dbReference type="EMBL" id="SUZ60984.1"/>
    </source>
</evidence>
<dbReference type="EMBL" id="UINC01000777">
    <property type="protein sequence ID" value="SUZ60984.1"/>
    <property type="molecule type" value="Genomic_DNA"/>
</dbReference>
<dbReference type="GO" id="GO:0005829">
    <property type="term" value="C:cytosol"/>
    <property type="evidence" value="ECO:0007669"/>
    <property type="project" value="TreeGrafter"/>
</dbReference>
<name>A0A381P356_9ZZZZ</name>
<dbReference type="PANTHER" id="PTHR33505">
    <property type="entry name" value="ZGC:162634"/>
    <property type="match status" value="1"/>
</dbReference>
<evidence type="ECO:0000256" key="1">
    <source>
        <dbReference type="SAM" id="MobiDB-lite"/>
    </source>
</evidence>
<organism evidence="2">
    <name type="scientific">marine metagenome</name>
    <dbReference type="NCBI Taxonomy" id="408172"/>
    <lineage>
        <taxon>unclassified sequences</taxon>
        <taxon>metagenomes</taxon>
        <taxon>ecological metagenomes</taxon>
    </lineage>
</organism>
<dbReference type="SUPFAM" id="SSF158997">
    <property type="entry name" value="Trm112p-like"/>
    <property type="match status" value="1"/>
</dbReference>
<feature type="region of interest" description="Disordered" evidence="1">
    <location>
        <begin position="55"/>
        <end position="78"/>
    </location>
</feature>
<gene>
    <name evidence="2" type="ORF">METZ01_LOCUS13838</name>
</gene>
<protein>
    <submittedName>
        <fullName evidence="2">Uncharacterized protein</fullName>
    </submittedName>
</protein>
<dbReference type="Gene3D" id="2.20.25.10">
    <property type="match status" value="1"/>
</dbReference>
<feature type="compositionally biased region" description="Polar residues" evidence="1">
    <location>
        <begin position="64"/>
        <end position="78"/>
    </location>
</feature>
<accession>A0A381P356</accession>